<sequence length="324" mass="36442">MFEIAVISFVVFALFYWCRQRFRQIPLPYYEGRHVIITGCDTGFGNMLAKELDNRGFSVFAGCFTSNGEEELKKSCSHKLQCFPLDVSKTESIQRALLFIKSKLPRDTGIWCLVNNAGIAGSVGPSDWLTRRDFEEVMSVNLYGMIDMTNAFLPLIRKEKGRIVNMTSICGRITLAPVPYCASKFAAEAYSDYLRRDLYKEGVSVHIIEPGYFATNIADPGKVSQLIRAAYEKCDPDVKEYYGSAYVDQAIEKTKKFLGMVTNNNPGLVVDAYLSAVCSRYPAHRYLVGMSAQVVFRILWNLPESISDFILCLGRPVPVNLKTS</sequence>
<dbReference type="GO" id="GO:0008202">
    <property type="term" value="P:steroid metabolic process"/>
    <property type="evidence" value="ECO:0007669"/>
    <property type="project" value="TreeGrafter"/>
</dbReference>
<name>A0A8B8A8L3_CRAVI</name>
<comment type="similarity">
    <text evidence="1">Belongs to the short-chain dehydrogenases/reductases (SDR) family.</text>
</comment>
<dbReference type="PANTHER" id="PTHR43313:SF50">
    <property type="entry name" value="GH26015P"/>
    <property type="match status" value="1"/>
</dbReference>
<gene>
    <name evidence="3" type="primary">LOC111099118</name>
</gene>
<dbReference type="PRINTS" id="PR00081">
    <property type="entry name" value="GDHRDH"/>
</dbReference>
<dbReference type="InterPro" id="IPR002347">
    <property type="entry name" value="SDR_fam"/>
</dbReference>
<dbReference type="PRINTS" id="PR00080">
    <property type="entry name" value="SDRFAMILY"/>
</dbReference>
<dbReference type="RefSeq" id="XP_022286194.1">
    <property type="nucleotide sequence ID" value="XM_022430486.1"/>
</dbReference>
<proteinExistence type="inferred from homology"/>
<protein>
    <submittedName>
        <fullName evidence="3">Dehydrogenase/reductase SDR family member 9-like</fullName>
    </submittedName>
</protein>
<dbReference type="Gene3D" id="3.40.50.720">
    <property type="entry name" value="NAD(P)-binding Rossmann-like Domain"/>
    <property type="match status" value="1"/>
</dbReference>
<dbReference type="GO" id="GO:0016491">
    <property type="term" value="F:oxidoreductase activity"/>
    <property type="evidence" value="ECO:0007669"/>
    <property type="project" value="TreeGrafter"/>
</dbReference>
<dbReference type="PANTHER" id="PTHR43313">
    <property type="entry name" value="SHORT-CHAIN DEHYDROGENASE/REDUCTASE FAMILY 9C"/>
    <property type="match status" value="1"/>
</dbReference>
<evidence type="ECO:0000256" key="1">
    <source>
        <dbReference type="RuleBase" id="RU000363"/>
    </source>
</evidence>
<dbReference type="Pfam" id="PF00106">
    <property type="entry name" value="adh_short"/>
    <property type="match status" value="1"/>
</dbReference>
<accession>A0A8B8A8L3</accession>
<reference evidence="3" key="1">
    <citation type="submission" date="2025-08" db="UniProtKB">
        <authorList>
            <consortium name="RefSeq"/>
        </authorList>
    </citation>
    <scope>IDENTIFICATION</scope>
    <source>
        <tissue evidence="3">Whole sample</tissue>
    </source>
</reference>
<evidence type="ECO:0000313" key="3">
    <source>
        <dbReference type="RefSeq" id="XP_022286194.1"/>
    </source>
</evidence>
<organism evidence="2 3">
    <name type="scientific">Crassostrea virginica</name>
    <name type="common">Eastern oyster</name>
    <dbReference type="NCBI Taxonomy" id="6565"/>
    <lineage>
        <taxon>Eukaryota</taxon>
        <taxon>Metazoa</taxon>
        <taxon>Spiralia</taxon>
        <taxon>Lophotrochozoa</taxon>
        <taxon>Mollusca</taxon>
        <taxon>Bivalvia</taxon>
        <taxon>Autobranchia</taxon>
        <taxon>Pteriomorphia</taxon>
        <taxon>Ostreida</taxon>
        <taxon>Ostreoidea</taxon>
        <taxon>Ostreidae</taxon>
        <taxon>Crassostrea</taxon>
    </lineage>
</organism>
<keyword evidence="2" id="KW-1185">Reference proteome</keyword>
<evidence type="ECO:0000313" key="2">
    <source>
        <dbReference type="Proteomes" id="UP000694844"/>
    </source>
</evidence>
<dbReference type="KEGG" id="cvn:111099118"/>
<dbReference type="SUPFAM" id="SSF51735">
    <property type="entry name" value="NAD(P)-binding Rossmann-fold domains"/>
    <property type="match status" value="1"/>
</dbReference>
<dbReference type="AlphaFoldDB" id="A0A8B8A8L3"/>
<dbReference type="InterPro" id="IPR036291">
    <property type="entry name" value="NAD(P)-bd_dom_sf"/>
</dbReference>
<dbReference type="GeneID" id="111099118"/>
<dbReference type="OrthoDB" id="5296at2759"/>
<dbReference type="Proteomes" id="UP000694844">
    <property type="component" value="Chromosome 5"/>
</dbReference>